<name>A0AAX2CHU6_9BACI</name>
<proteinExistence type="predicted"/>
<reference evidence="1 2" key="1">
    <citation type="submission" date="2016-08" db="EMBL/GenBank/DDBJ databases">
        <authorList>
            <person name="Loux V."/>
            <person name="Rue O."/>
        </authorList>
    </citation>
    <scope>NUCLEOTIDE SEQUENCE [LARGE SCALE GENOMIC DNA]</scope>
    <source>
        <strain evidence="1 2">AFSSA_08CEB44bac</strain>
    </source>
</reference>
<accession>A0AAX2CHU6</accession>
<dbReference type="RefSeq" id="WP_157671226.1">
    <property type="nucleotide sequence ID" value="NZ_CP024101.1"/>
</dbReference>
<comment type="caution">
    <text evidence="1">The sequence shown here is derived from an EMBL/GenBank/DDBJ whole genome shotgun (WGS) entry which is preliminary data.</text>
</comment>
<dbReference type="EMBL" id="FMIK01000030">
    <property type="protein sequence ID" value="SCL95071.1"/>
    <property type="molecule type" value="Genomic_DNA"/>
</dbReference>
<organism evidence="1 2">
    <name type="scientific">Bacillus cytotoxicus</name>
    <dbReference type="NCBI Taxonomy" id="580165"/>
    <lineage>
        <taxon>Bacteria</taxon>
        <taxon>Bacillati</taxon>
        <taxon>Bacillota</taxon>
        <taxon>Bacilli</taxon>
        <taxon>Bacillales</taxon>
        <taxon>Bacillaceae</taxon>
        <taxon>Bacillus</taxon>
        <taxon>Bacillus cereus group</taxon>
    </lineage>
</organism>
<evidence type="ECO:0000313" key="2">
    <source>
        <dbReference type="Proteomes" id="UP000242164"/>
    </source>
</evidence>
<dbReference type="AlphaFoldDB" id="A0AAX2CHU6"/>
<protein>
    <submittedName>
        <fullName evidence="1">Uncharacterized protein</fullName>
    </submittedName>
</protein>
<gene>
    <name evidence="1" type="ORF">BCB44BAC_02486</name>
</gene>
<evidence type="ECO:0000313" key="1">
    <source>
        <dbReference type="EMBL" id="SCL95071.1"/>
    </source>
</evidence>
<sequence>MQRAKQLGSDEYHMIAGEFEDISTGPNGSEPGIGIGISGIVGQVFMVHCCL</sequence>
<dbReference type="Proteomes" id="UP000242164">
    <property type="component" value="Unassembled WGS sequence"/>
</dbReference>